<comment type="caution">
    <text evidence="1">The sequence shown here is derived from an EMBL/GenBank/DDBJ whole genome shotgun (WGS) entry which is preliminary data.</text>
</comment>
<dbReference type="AlphaFoldDB" id="A0A1F6D7X4"/>
<gene>
    <name evidence="1" type="ORF">A2853_01600</name>
</gene>
<evidence type="ECO:0000313" key="1">
    <source>
        <dbReference type="EMBL" id="OGG57544.1"/>
    </source>
</evidence>
<protein>
    <submittedName>
        <fullName evidence="1">Uncharacterized protein</fullName>
    </submittedName>
</protein>
<sequence>MNQRKVEIFDEAAKAVRLTLAHGRSSPSQIVSINRARKTLLGLIRELAYSKPGNAEYLERAMHDLHPRTEYCAAMLIRDTAEVCVTLNRLEQGRRRSDRTKLLDAQMLCEYLTDEFGQTVQK</sequence>
<dbReference type="EMBL" id="MFKX01000021">
    <property type="protein sequence ID" value="OGG57544.1"/>
    <property type="molecule type" value="Genomic_DNA"/>
</dbReference>
<evidence type="ECO:0000313" key="2">
    <source>
        <dbReference type="Proteomes" id="UP000177958"/>
    </source>
</evidence>
<dbReference type="Proteomes" id="UP000177958">
    <property type="component" value="Unassembled WGS sequence"/>
</dbReference>
<proteinExistence type="predicted"/>
<organism evidence="1 2">
    <name type="scientific">Candidatus Kaiserbacteria bacterium RIFCSPHIGHO2_01_FULL_55_17</name>
    <dbReference type="NCBI Taxonomy" id="1798484"/>
    <lineage>
        <taxon>Bacteria</taxon>
        <taxon>Candidatus Kaiseribacteriota</taxon>
    </lineage>
</organism>
<accession>A0A1F6D7X4</accession>
<reference evidence="1 2" key="1">
    <citation type="journal article" date="2016" name="Nat. Commun.">
        <title>Thousands of microbial genomes shed light on interconnected biogeochemical processes in an aquifer system.</title>
        <authorList>
            <person name="Anantharaman K."/>
            <person name="Brown C.T."/>
            <person name="Hug L.A."/>
            <person name="Sharon I."/>
            <person name="Castelle C.J."/>
            <person name="Probst A.J."/>
            <person name="Thomas B.C."/>
            <person name="Singh A."/>
            <person name="Wilkins M.J."/>
            <person name="Karaoz U."/>
            <person name="Brodie E.L."/>
            <person name="Williams K.H."/>
            <person name="Hubbard S.S."/>
            <person name="Banfield J.F."/>
        </authorList>
    </citation>
    <scope>NUCLEOTIDE SEQUENCE [LARGE SCALE GENOMIC DNA]</scope>
</reference>
<name>A0A1F6D7X4_9BACT</name>